<dbReference type="Proteomes" id="UP001055811">
    <property type="component" value="Linkage Group LG08"/>
</dbReference>
<proteinExistence type="predicted"/>
<accession>A0ACB8ZR80</accession>
<gene>
    <name evidence="1" type="ORF">L2E82_44602</name>
</gene>
<protein>
    <submittedName>
        <fullName evidence="1">Uncharacterized protein</fullName>
    </submittedName>
</protein>
<evidence type="ECO:0000313" key="2">
    <source>
        <dbReference type="Proteomes" id="UP001055811"/>
    </source>
</evidence>
<evidence type="ECO:0000313" key="1">
    <source>
        <dbReference type="EMBL" id="KAI3699991.1"/>
    </source>
</evidence>
<organism evidence="1 2">
    <name type="scientific">Cichorium intybus</name>
    <name type="common">Chicory</name>
    <dbReference type="NCBI Taxonomy" id="13427"/>
    <lineage>
        <taxon>Eukaryota</taxon>
        <taxon>Viridiplantae</taxon>
        <taxon>Streptophyta</taxon>
        <taxon>Embryophyta</taxon>
        <taxon>Tracheophyta</taxon>
        <taxon>Spermatophyta</taxon>
        <taxon>Magnoliopsida</taxon>
        <taxon>eudicotyledons</taxon>
        <taxon>Gunneridae</taxon>
        <taxon>Pentapetalae</taxon>
        <taxon>asterids</taxon>
        <taxon>campanulids</taxon>
        <taxon>Asterales</taxon>
        <taxon>Asteraceae</taxon>
        <taxon>Cichorioideae</taxon>
        <taxon>Cichorieae</taxon>
        <taxon>Cichoriinae</taxon>
        <taxon>Cichorium</taxon>
    </lineage>
</organism>
<name>A0ACB8ZR80_CICIN</name>
<reference evidence="1 2" key="2">
    <citation type="journal article" date="2022" name="Mol. Ecol. Resour.">
        <title>The genomes of chicory, endive, great burdock and yacon provide insights into Asteraceae paleo-polyploidization history and plant inulin production.</title>
        <authorList>
            <person name="Fan W."/>
            <person name="Wang S."/>
            <person name="Wang H."/>
            <person name="Wang A."/>
            <person name="Jiang F."/>
            <person name="Liu H."/>
            <person name="Zhao H."/>
            <person name="Xu D."/>
            <person name="Zhang Y."/>
        </authorList>
    </citation>
    <scope>NUCLEOTIDE SEQUENCE [LARGE SCALE GENOMIC DNA]</scope>
    <source>
        <strain evidence="2">cv. Punajuju</strain>
        <tissue evidence="1">Leaves</tissue>
    </source>
</reference>
<sequence length="684" mass="76207">MSILPSQNLGSSSSSSNLQAQNPNSNHGSNLPHPDSPSHPTHTLQSLRITAPVDMPDKLTAESAAPTPETSGGSSKKVKEDHKQNGKKIPSHQKSGQSSVGFSQHKGSNSHQRSRSNHQGGTPTSSGRRTQAVNGNHLLNFHYDPITRPQPRTNPPRKLPKRKPYNKDLFLQANYKFVLLDSGNHAPESMDPDKMLQWEDIICVKYFTPHPTNCPICLEELLCPQMTSCGHIFCHPCILRYFLMGEDDNKRESWKKCPLCFMMISSKDLYTIYIENVKQHCVGDVIEFMLLTRDKDSLTLNAKQKDGVDSYDLFSKFTFTVDVELSVRKAMSDLDSWLARADSGLVDDLEKLPYVCAAMEQLEERKKYWKEHRDLDGVNSRKNESFHSGFSPKLNLGNGVDESLLNHNADVDESCDGQDEALSSSYEDNKGFVDKKIKGSSYDFYQAADGQHVILHPLNMKCLLHHYGTYDNLPQRISGKILQLESVTQSEAIRRRYRYLSHFSLTTTFQLCEIDLTGILPPSSLSPFEDELKNREKQRKRVARKEQEEKNKAEAAATATHYVPIPFDAHSCFDHSPAFSLDDFEALGSSSVTSSRSSPPSMVDRPLFSNVARLGFAAAHDSPNLNLKTEEIHASSGPSTVGGASSFANVISRAKPVEAKGSEMGKKGKKASRVLLSTSGGRRY</sequence>
<comment type="caution">
    <text evidence="1">The sequence shown here is derived from an EMBL/GenBank/DDBJ whole genome shotgun (WGS) entry which is preliminary data.</text>
</comment>
<reference evidence="2" key="1">
    <citation type="journal article" date="2022" name="Mol. Ecol. Resour.">
        <title>The genomes of chicory, endive, great burdock and yacon provide insights into Asteraceae palaeo-polyploidization history and plant inulin production.</title>
        <authorList>
            <person name="Fan W."/>
            <person name="Wang S."/>
            <person name="Wang H."/>
            <person name="Wang A."/>
            <person name="Jiang F."/>
            <person name="Liu H."/>
            <person name="Zhao H."/>
            <person name="Xu D."/>
            <person name="Zhang Y."/>
        </authorList>
    </citation>
    <scope>NUCLEOTIDE SEQUENCE [LARGE SCALE GENOMIC DNA]</scope>
    <source>
        <strain evidence="2">cv. Punajuju</strain>
    </source>
</reference>
<keyword evidence="2" id="KW-1185">Reference proteome</keyword>
<dbReference type="EMBL" id="CM042016">
    <property type="protein sequence ID" value="KAI3699991.1"/>
    <property type="molecule type" value="Genomic_DNA"/>
</dbReference>